<accession>A0A103XF52</accession>
<reference evidence="2 3" key="1">
    <citation type="journal article" date="2016" name="Sci. Rep.">
        <title>The genome sequence of the outbreeding globe artichoke constructed de novo incorporating a phase-aware low-pass sequencing strategy of F1 progeny.</title>
        <authorList>
            <person name="Scaglione D."/>
            <person name="Reyes-Chin-Wo S."/>
            <person name="Acquadro A."/>
            <person name="Froenicke L."/>
            <person name="Portis E."/>
            <person name="Beitel C."/>
            <person name="Tirone M."/>
            <person name="Mauro R."/>
            <person name="Lo Monaco A."/>
            <person name="Mauromicale G."/>
            <person name="Faccioli P."/>
            <person name="Cattivelli L."/>
            <person name="Rieseberg L."/>
            <person name="Michelmore R."/>
            <person name="Lanteri S."/>
        </authorList>
    </citation>
    <scope>NUCLEOTIDE SEQUENCE [LARGE SCALE GENOMIC DNA]</scope>
    <source>
        <strain evidence="2">2C</strain>
    </source>
</reference>
<dbReference type="AlphaFoldDB" id="A0A103XF52"/>
<evidence type="ECO:0000256" key="1">
    <source>
        <dbReference type="SAM" id="MobiDB-lite"/>
    </source>
</evidence>
<comment type="caution">
    <text evidence="2">The sequence shown here is derived from an EMBL/GenBank/DDBJ whole genome shotgun (WGS) entry which is preliminary data.</text>
</comment>
<proteinExistence type="predicted"/>
<name>A0A103XF52_CYNCS</name>
<organism evidence="2 3">
    <name type="scientific">Cynara cardunculus var. scolymus</name>
    <name type="common">Globe artichoke</name>
    <name type="synonym">Cynara scolymus</name>
    <dbReference type="NCBI Taxonomy" id="59895"/>
    <lineage>
        <taxon>Eukaryota</taxon>
        <taxon>Viridiplantae</taxon>
        <taxon>Streptophyta</taxon>
        <taxon>Embryophyta</taxon>
        <taxon>Tracheophyta</taxon>
        <taxon>Spermatophyta</taxon>
        <taxon>Magnoliopsida</taxon>
        <taxon>eudicotyledons</taxon>
        <taxon>Gunneridae</taxon>
        <taxon>Pentapetalae</taxon>
        <taxon>asterids</taxon>
        <taxon>campanulids</taxon>
        <taxon>Asterales</taxon>
        <taxon>Asteraceae</taxon>
        <taxon>Carduoideae</taxon>
        <taxon>Cardueae</taxon>
        <taxon>Carduinae</taxon>
        <taxon>Cynara</taxon>
    </lineage>
</organism>
<dbReference type="Proteomes" id="UP000243975">
    <property type="component" value="Unassembled WGS sequence"/>
</dbReference>
<gene>
    <name evidence="2" type="ORF">Ccrd_008469</name>
</gene>
<protein>
    <submittedName>
        <fullName evidence="2">Uncharacterized protein</fullName>
    </submittedName>
</protein>
<feature type="compositionally biased region" description="Polar residues" evidence="1">
    <location>
        <begin position="55"/>
        <end position="69"/>
    </location>
</feature>
<dbReference type="EMBL" id="LEKV01005202">
    <property type="protein sequence ID" value="KVH89543.1"/>
    <property type="molecule type" value="Genomic_DNA"/>
</dbReference>
<evidence type="ECO:0000313" key="2">
    <source>
        <dbReference type="EMBL" id="KVH89543.1"/>
    </source>
</evidence>
<keyword evidence="3" id="KW-1185">Reference proteome</keyword>
<sequence length="69" mass="7803">MEEAGSSSSTRSHGNSDQEDNLMDEQDSHLKTFYLKINEEQLFYQGKGNSHGGYNFQNSPKENNFLTGL</sequence>
<feature type="compositionally biased region" description="Low complexity" evidence="1">
    <location>
        <begin position="1"/>
        <end position="15"/>
    </location>
</feature>
<feature type="region of interest" description="Disordered" evidence="1">
    <location>
        <begin position="1"/>
        <end position="27"/>
    </location>
</feature>
<dbReference type="Gramene" id="KVH89543">
    <property type="protein sequence ID" value="KVH89543"/>
    <property type="gene ID" value="Ccrd_008469"/>
</dbReference>
<evidence type="ECO:0000313" key="3">
    <source>
        <dbReference type="Proteomes" id="UP000243975"/>
    </source>
</evidence>
<feature type="region of interest" description="Disordered" evidence="1">
    <location>
        <begin position="47"/>
        <end position="69"/>
    </location>
</feature>